<comment type="caution">
    <text evidence="3">The sequence shown here is derived from an EMBL/GenBank/DDBJ whole genome shotgun (WGS) entry which is preliminary data.</text>
</comment>
<evidence type="ECO:0000313" key="3">
    <source>
        <dbReference type="EMBL" id="OPH33165.1"/>
    </source>
</evidence>
<dbReference type="AlphaFoldDB" id="A0A1V4GKP6"/>
<gene>
    <name evidence="3" type="ORF">B5J94_13585</name>
</gene>
<dbReference type="Proteomes" id="UP000191025">
    <property type="component" value="Unassembled WGS sequence"/>
</dbReference>
<evidence type="ECO:0000256" key="1">
    <source>
        <dbReference type="SAM" id="SignalP"/>
    </source>
</evidence>
<reference evidence="4" key="1">
    <citation type="submission" date="2017-03" db="EMBL/GenBank/DDBJ databases">
        <title>Draft genome sequence of Moraxella equi CCUG 4950T type strain.</title>
        <authorList>
            <person name="Salva-Serra F."/>
            <person name="Engstrom-Jakobsson H."/>
            <person name="Thorell K."/>
            <person name="Jaen-Luchoro D."/>
            <person name="Gonzales-Siles L."/>
            <person name="Karlsson R."/>
            <person name="Yazdan S."/>
            <person name="Boulund F."/>
            <person name="Johnning A."/>
            <person name="Engstrand L."/>
            <person name="Kristiansson E."/>
            <person name="Moore E."/>
        </authorList>
    </citation>
    <scope>NUCLEOTIDE SEQUENCE [LARGE SCALE GENOMIC DNA]</scope>
    <source>
        <strain evidence="4">CCUG 4441</strain>
    </source>
</reference>
<proteinExistence type="predicted"/>
<feature type="chain" id="PRO_5010746132" description="Surface-adhesin protein E-like domain-containing protein" evidence="1">
    <location>
        <begin position="20"/>
        <end position="140"/>
    </location>
</feature>
<feature type="domain" description="Surface-adhesin protein E-like" evidence="2">
    <location>
        <begin position="22"/>
        <end position="136"/>
    </location>
</feature>
<evidence type="ECO:0000259" key="2">
    <source>
        <dbReference type="Pfam" id="PF16747"/>
    </source>
</evidence>
<name>A0A1V4GKP6_MORLA</name>
<dbReference type="EMBL" id="MXAN01000130">
    <property type="protein sequence ID" value="OPH33165.1"/>
    <property type="molecule type" value="Genomic_DNA"/>
</dbReference>
<protein>
    <recommendedName>
        <fullName evidence="2">Surface-adhesin protein E-like domain-containing protein</fullName>
    </recommendedName>
</protein>
<feature type="signal peptide" evidence="1">
    <location>
        <begin position="1"/>
        <end position="19"/>
    </location>
</feature>
<dbReference type="Pfam" id="PF16747">
    <property type="entry name" value="Adhesin_E"/>
    <property type="match status" value="1"/>
</dbReference>
<accession>A0A1V4GKP6</accession>
<evidence type="ECO:0000313" key="4">
    <source>
        <dbReference type="Proteomes" id="UP000191025"/>
    </source>
</evidence>
<dbReference type="RefSeq" id="WP_062500494.1">
    <property type="nucleotide sequence ID" value="NZ_MXAN01000130.1"/>
</dbReference>
<keyword evidence="1" id="KW-0732">Signal</keyword>
<dbReference type="InterPro" id="IPR031939">
    <property type="entry name" value="Adhesin_E-like"/>
</dbReference>
<sequence>MKKLLIATLIALSPLSVHATNWVDIGSTSNFIYHINRDSIQTHYFTGGGTYITAWVKRDYHQAQELSNGKKYWQTRAFSYYDCVARKSDFDYVIYYDKQSNSVDSFKRYVSTHSSKDWTRAVPDTVGEGKLDYACSQAGR</sequence>
<organism evidence="3 4">
    <name type="scientific">Moraxella lacunata</name>
    <dbReference type="NCBI Taxonomy" id="477"/>
    <lineage>
        <taxon>Bacteria</taxon>
        <taxon>Pseudomonadati</taxon>
        <taxon>Pseudomonadota</taxon>
        <taxon>Gammaproteobacteria</taxon>
        <taxon>Moraxellales</taxon>
        <taxon>Moraxellaceae</taxon>
        <taxon>Moraxella</taxon>
    </lineage>
</organism>